<dbReference type="OrthoDB" id="7172369at2"/>
<keyword evidence="2" id="KW-0040">ANK repeat</keyword>
<dbReference type="SUPFAM" id="SSF48403">
    <property type="entry name" value="Ankyrin repeat"/>
    <property type="match status" value="1"/>
</dbReference>
<protein>
    <submittedName>
        <fullName evidence="4">Ankyrin repeat domain-containing protein</fullName>
    </submittedName>
</protein>
<gene>
    <name evidence="4" type="ORF">D3874_23925</name>
</gene>
<dbReference type="InterPro" id="IPR045497">
    <property type="entry name" value="DUF6438"/>
</dbReference>
<keyword evidence="5" id="KW-1185">Reference proteome</keyword>
<feature type="domain" description="DUF6438" evidence="3">
    <location>
        <begin position="2"/>
        <end position="64"/>
    </location>
</feature>
<evidence type="ECO:0000313" key="5">
    <source>
        <dbReference type="Proteomes" id="UP000284605"/>
    </source>
</evidence>
<evidence type="ECO:0000259" key="3">
    <source>
        <dbReference type="Pfam" id="PF20033"/>
    </source>
</evidence>
<dbReference type="Pfam" id="PF20033">
    <property type="entry name" value="DUF6438"/>
    <property type="match status" value="1"/>
</dbReference>
<organism evidence="4 5">
    <name type="scientific">Oleomonas cavernae</name>
    <dbReference type="NCBI Taxonomy" id="2320859"/>
    <lineage>
        <taxon>Bacteria</taxon>
        <taxon>Pseudomonadati</taxon>
        <taxon>Pseudomonadota</taxon>
        <taxon>Alphaproteobacteria</taxon>
        <taxon>Acetobacterales</taxon>
        <taxon>Acetobacteraceae</taxon>
        <taxon>Oleomonas</taxon>
    </lineage>
</organism>
<dbReference type="PANTHER" id="PTHR24189">
    <property type="entry name" value="MYOTROPHIN"/>
    <property type="match status" value="1"/>
</dbReference>
<dbReference type="InterPro" id="IPR050745">
    <property type="entry name" value="Multifunctional_regulatory"/>
</dbReference>
<dbReference type="InterPro" id="IPR036770">
    <property type="entry name" value="Ankyrin_rpt-contain_sf"/>
</dbReference>
<sequence>MVERFRAAGFFSLADKYEATVTDSPTYEVSIKIGDAVKTVTDYIGQSVGMPATVTAIEVAIDRAAKVERWISGTDETMPMLRAANWDFRSRQAADVLACSATGAPGWLVSEMLAAGVPTNGTCDDHSAVENAAYAARAGAFKVLVEAGGAEGASQRSRNNFLISGIMWCEPDLVAAALTLKPDLEVSSEPDFIPPLGLALGACEARESDGRDKTIRILRLLIAAGIDLNRRFADGGTIAFNRSDAASVKALVAVGADINLRNTFGRTPLLSAKSEDAAIALIEAGADTTARSNSGQSVLDYARENQWSKVVQILERQP</sequence>
<reference evidence="4 5" key="1">
    <citation type="submission" date="2018-09" db="EMBL/GenBank/DDBJ databases">
        <authorList>
            <person name="Zhu H."/>
        </authorList>
    </citation>
    <scope>NUCLEOTIDE SEQUENCE [LARGE SCALE GENOMIC DNA]</scope>
    <source>
        <strain evidence="4 5">K1W22B-8</strain>
    </source>
</reference>
<dbReference type="AlphaFoldDB" id="A0A418WHZ5"/>
<keyword evidence="1" id="KW-0677">Repeat</keyword>
<dbReference type="EMBL" id="QYUK01000011">
    <property type="protein sequence ID" value="RJF89643.1"/>
    <property type="molecule type" value="Genomic_DNA"/>
</dbReference>
<evidence type="ECO:0000256" key="2">
    <source>
        <dbReference type="ARBA" id="ARBA00023043"/>
    </source>
</evidence>
<comment type="caution">
    <text evidence="4">The sequence shown here is derived from an EMBL/GenBank/DDBJ whole genome shotgun (WGS) entry which is preliminary data.</text>
</comment>
<dbReference type="Proteomes" id="UP000284605">
    <property type="component" value="Unassembled WGS sequence"/>
</dbReference>
<name>A0A418WHZ5_9PROT</name>
<evidence type="ECO:0000313" key="4">
    <source>
        <dbReference type="EMBL" id="RJF89643.1"/>
    </source>
</evidence>
<dbReference type="Gene3D" id="1.25.40.20">
    <property type="entry name" value="Ankyrin repeat-containing domain"/>
    <property type="match status" value="1"/>
</dbReference>
<evidence type="ECO:0000256" key="1">
    <source>
        <dbReference type="ARBA" id="ARBA00022737"/>
    </source>
</evidence>
<accession>A0A418WHZ5</accession>
<dbReference type="PANTHER" id="PTHR24189:SF50">
    <property type="entry name" value="ANKYRIN REPEAT AND SOCS BOX PROTEIN 2"/>
    <property type="match status" value="1"/>
</dbReference>
<proteinExistence type="predicted"/>
<dbReference type="RefSeq" id="WP_119781734.1">
    <property type="nucleotide sequence ID" value="NZ_QYUK01000011.1"/>
</dbReference>